<dbReference type="EMBL" id="VSWD01000009">
    <property type="protein sequence ID" value="KAK3094137.1"/>
    <property type="molecule type" value="Genomic_DNA"/>
</dbReference>
<protein>
    <recommendedName>
        <fullName evidence="1">non-specific serine/threonine protein kinase</fullName>
        <ecNumber evidence="1">2.7.11.1</ecNumber>
    </recommendedName>
</protein>
<dbReference type="GO" id="GO:0005524">
    <property type="term" value="F:ATP binding"/>
    <property type="evidence" value="ECO:0007669"/>
    <property type="project" value="UniProtKB-KW"/>
</dbReference>
<proteinExistence type="predicted"/>
<evidence type="ECO:0000256" key="4">
    <source>
        <dbReference type="ARBA" id="ARBA00022777"/>
    </source>
</evidence>
<reference evidence="8" key="1">
    <citation type="submission" date="2019-08" db="EMBL/GenBank/DDBJ databases">
        <title>The improved chromosome-level genome for the pearl oyster Pinctada fucata martensii using PacBio sequencing and Hi-C.</title>
        <authorList>
            <person name="Zheng Z."/>
        </authorList>
    </citation>
    <scope>NUCLEOTIDE SEQUENCE</scope>
    <source>
        <strain evidence="8">ZZ-2019</strain>
        <tissue evidence="8">Adductor muscle</tissue>
    </source>
</reference>
<dbReference type="InterPro" id="IPR000719">
    <property type="entry name" value="Prot_kinase_dom"/>
</dbReference>
<comment type="caution">
    <text evidence="8">The sequence shown here is derived from an EMBL/GenBank/DDBJ whole genome shotgun (WGS) entry which is preliminary data.</text>
</comment>
<dbReference type="Pfam" id="PF07525">
    <property type="entry name" value="SOCS_box"/>
    <property type="match status" value="1"/>
</dbReference>
<dbReference type="Proteomes" id="UP001186944">
    <property type="component" value="Unassembled WGS sequence"/>
</dbReference>
<name>A0AA89C045_PINIB</name>
<keyword evidence="2" id="KW-0808">Transferase</keyword>
<keyword evidence="5" id="KW-0067">ATP-binding</keyword>
<dbReference type="PROSITE" id="PS50225">
    <property type="entry name" value="SOCS"/>
    <property type="match status" value="1"/>
</dbReference>
<evidence type="ECO:0000313" key="9">
    <source>
        <dbReference type="Proteomes" id="UP001186944"/>
    </source>
</evidence>
<gene>
    <name evidence="8" type="ORF">FSP39_024588</name>
</gene>
<dbReference type="AlphaFoldDB" id="A0AA89C045"/>
<dbReference type="EC" id="2.7.11.1" evidence="1"/>
<dbReference type="Gene3D" id="1.10.750.20">
    <property type="entry name" value="SOCS box"/>
    <property type="match status" value="1"/>
</dbReference>
<evidence type="ECO:0000313" key="8">
    <source>
        <dbReference type="EMBL" id="KAK3094137.1"/>
    </source>
</evidence>
<evidence type="ECO:0000256" key="3">
    <source>
        <dbReference type="ARBA" id="ARBA00022741"/>
    </source>
</evidence>
<dbReference type="PANTHER" id="PTHR43671">
    <property type="entry name" value="SERINE/THREONINE-PROTEIN KINASE NEK"/>
    <property type="match status" value="1"/>
</dbReference>
<dbReference type="SUPFAM" id="SSF158235">
    <property type="entry name" value="SOCS box-like"/>
    <property type="match status" value="1"/>
</dbReference>
<dbReference type="GO" id="GO:0035556">
    <property type="term" value="P:intracellular signal transduction"/>
    <property type="evidence" value="ECO:0007669"/>
    <property type="project" value="InterPro"/>
</dbReference>
<organism evidence="8 9">
    <name type="scientific">Pinctada imbricata</name>
    <name type="common">Atlantic pearl-oyster</name>
    <name type="synonym">Pinctada martensii</name>
    <dbReference type="NCBI Taxonomy" id="66713"/>
    <lineage>
        <taxon>Eukaryota</taxon>
        <taxon>Metazoa</taxon>
        <taxon>Spiralia</taxon>
        <taxon>Lophotrochozoa</taxon>
        <taxon>Mollusca</taxon>
        <taxon>Bivalvia</taxon>
        <taxon>Autobranchia</taxon>
        <taxon>Pteriomorphia</taxon>
        <taxon>Pterioida</taxon>
        <taxon>Pterioidea</taxon>
        <taxon>Pteriidae</taxon>
        <taxon>Pinctada</taxon>
    </lineage>
</organism>
<evidence type="ECO:0000259" key="6">
    <source>
        <dbReference type="PROSITE" id="PS50011"/>
    </source>
</evidence>
<feature type="domain" description="SOCS box" evidence="7">
    <location>
        <begin position="15"/>
        <end position="61"/>
    </location>
</feature>
<keyword evidence="4" id="KW-0418">Kinase</keyword>
<evidence type="ECO:0000256" key="2">
    <source>
        <dbReference type="ARBA" id="ARBA00022679"/>
    </source>
</evidence>
<evidence type="ECO:0000256" key="5">
    <source>
        <dbReference type="ARBA" id="ARBA00022840"/>
    </source>
</evidence>
<dbReference type="Gene3D" id="1.10.510.10">
    <property type="entry name" value="Transferase(Phosphotransferase) domain 1"/>
    <property type="match status" value="1"/>
</dbReference>
<dbReference type="InterPro" id="IPR050660">
    <property type="entry name" value="NEK_Ser/Thr_kinase"/>
</dbReference>
<dbReference type="Gene3D" id="3.30.200.20">
    <property type="entry name" value="Phosphorylase Kinase, domain 1"/>
    <property type="match status" value="1"/>
</dbReference>
<evidence type="ECO:0000256" key="1">
    <source>
        <dbReference type="ARBA" id="ARBA00012513"/>
    </source>
</evidence>
<dbReference type="InterPro" id="IPR036036">
    <property type="entry name" value="SOCS_box-like_dom_sf"/>
</dbReference>
<dbReference type="GO" id="GO:0004674">
    <property type="term" value="F:protein serine/threonine kinase activity"/>
    <property type="evidence" value="ECO:0007669"/>
    <property type="project" value="UniProtKB-EC"/>
</dbReference>
<dbReference type="PROSITE" id="PS50011">
    <property type="entry name" value="PROTEIN_KINASE_DOM"/>
    <property type="match status" value="1"/>
</dbReference>
<dbReference type="InterPro" id="IPR001496">
    <property type="entry name" value="SOCS_box"/>
</dbReference>
<dbReference type="PANTHER" id="PTHR43671:SF13">
    <property type="entry name" value="SERINE_THREONINE-PROTEIN KINASE NEK2"/>
    <property type="match status" value="1"/>
</dbReference>
<evidence type="ECO:0000259" key="7">
    <source>
        <dbReference type="PROSITE" id="PS50225"/>
    </source>
</evidence>
<dbReference type="InterPro" id="IPR011009">
    <property type="entry name" value="Kinase-like_dom_sf"/>
</dbReference>
<sequence length="356" mass="41162">METICFISSNNANCNQSSVQNLQDICRSVILEKITLKNIQQVADLPLPQILKEFIGTFHIDKDFNLDGIYEEYNFNFPNHVHHKAHQIHPAKCVINGENVLLRYQSIEDCTMCNNVGILTPRSEETREKWAYLRHDNLMQCHLRMYDQEKNVSFSVLDFPIINLEDLVIRTFVERKQIPEMLIWDTVVKLSSVLQYLTEKDIYPWELCQPRHVVVGINGNVMLENMLLYLPVKSDAPYQIETCARLSNYTSPEQLKGQPLSPKTLIWGLGCIINELALLFPTSLQRTENLKLVLPSSAKTRSPALRKLIQHCLQEDFRCRPMLKEVEIIAKLELNKATKLYGKYEGNLLSVYTSHN</sequence>
<keyword evidence="9" id="KW-1185">Reference proteome</keyword>
<feature type="domain" description="Protein kinase" evidence="6">
    <location>
        <begin position="64"/>
        <end position="332"/>
    </location>
</feature>
<dbReference type="SUPFAM" id="SSF56112">
    <property type="entry name" value="Protein kinase-like (PK-like)"/>
    <property type="match status" value="1"/>
</dbReference>
<dbReference type="SMART" id="SM00253">
    <property type="entry name" value="SOCS"/>
    <property type="match status" value="1"/>
</dbReference>
<keyword evidence="3" id="KW-0547">Nucleotide-binding</keyword>
<accession>A0AA89C045</accession>
<dbReference type="SMART" id="SM00220">
    <property type="entry name" value="S_TKc"/>
    <property type="match status" value="1"/>
</dbReference>